<dbReference type="AlphaFoldDB" id="A0A2R6NQH2"/>
<dbReference type="EMBL" id="MLYV02000956">
    <property type="protein sequence ID" value="PSR74794.1"/>
    <property type="molecule type" value="Genomic_DNA"/>
</dbReference>
<comment type="caution">
    <text evidence="2">The sequence shown here is derived from an EMBL/GenBank/DDBJ whole genome shotgun (WGS) entry which is preliminary data.</text>
</comment>
<dbReference type="OrthoDB" id="270318at2759"/>
<gene>
    <name evidence="2" type="ORF">PHLCEN_2v9508</name>
</gene>
<feature type="region of interest" description="Disordered" evidence="1">
    <location>
        <begin position="146"/>
        <end position="165"/>
    </location>
</feature>
<name>A0A2R6NQH2_9APHY</name>
<keyword evidence="3" id="KW-1185">Reference proteome</keyword>
<dbReference type="STRING" id="98765.A0A2R6NQH2"/>
<sequence length="165" mass="19144">MTFTADEIVQIILNELDDPTNFSLASKRFYAFTQDPYIRACYFLSRYGRIQALYWALGRGRLMNEKVIDVPFIKTPWVRSMDLRVFTYFQKIAVDLYGNVPLGKGDDDGSLFESIIKESRFPIEQRSIKWETLRDILEKSKVSKFPRGTHGKSSDVSYTVHSILP</sequence>
<evidence type="ECO:0008006" key="4">
    <source>
        <dbReference type="Google" id="ProtNLM"/>
    </source>
</evidence>
<accession>A0A2R6NQH2</accession>
<protein>
    <recommendedName>
        <fullName evidence="4">F-box domain-containing protein</fullName>
    </recommendedName>
</protein>
<organism evidence="2 3">
    <name type="scientific">Hermanssonia centrifuga</name>
    <dbReference type="NCBI Taxonomy" id="98765"/>
    <lineage>
        <taxon>Eukaryota</taxon>
        <taxon>Fungi</taxon>
        <taxon>Dikarya</taxon>
        <taxon>Basidiomycota</taxon>
        <taxon>Agaricomycotina</taxon>
        <taxon>Agaricomycetes</taxon>
        <taxon>Polyporales</taxon>
        <taxon>Meruliaceae</taxon>
        <taxon>Hermanssonia</taxon>
    </lineage>
</organism>
<proteinExistence type="predicted"/>
<evidence type="ECO:0000313" key="2">
    <source>
        <dbReference type="EMBL" id="PSR74794.1"/>
    </source>
</evidence>
<evidence type="ECO:0000256" key="1">
    <source>
        <dbReference type="SAM" id="MobiDB-lite"/>
    </source>
</evidence>
<reference evidence="2 3" key="1">
    <citation type="submission" date="2018-02" db="EMBL/GenBank/DDBJ databases">
        <title>Genome sequence of the basidiomycete white-rot fungus Phlebia centrifuga.</title>
        <authorList>
            <person name="Granchi Z."/>
            <person name="Peng M."/>
            <person name="de Vries R.P."/>
            <person name="Hilden K."/>
            <person name="Makela M.R."/>
            <person name="Grigoriev I."/>
            <person name="Riley R."/>
        </authorList>
    </citation>
    <scope>NUCLEOTIDE SEQUENCE [LARGE SCALE GENOMIC DNA]</scope>
    <source>
        <strain evidence="2 3">FBCC195</strain>
    </source>
</reference>
<feature type="compositionally biased region" description="Polar residues" evidence="1">
    <location>
        <begin position="154"/>
        <end position="165"/>
    </location>
</feature>
<dbReference type="Proteomes" id="UP000186601">
    <property type="component" value="Unassembled WGS sequence"/>
</dbReference>
<evidence type="ECO:0000313" key="3">
    <source>
        <dbReference type="Proteomes" id="UP000186601"/>
    </source>
</evidence>